<dbReference type="InterPro" id="IPR034660">
    <property type="entry name" value="DinB/YfiT-like"/>
</dbReference>
<evidence type="ECO:0000313" key="1">
    <source>
        <dbReference type="EMBL" id="SDH94775.1"/>
    </source>
</evidence>
<dbReference type="InterPro" id="IPR017520">
    <property type="entry name" value="CHP03086"/>
</dbReference>
<organism evidence="1 2">
    <name type="scientific">Agrococcus jejuensis</name>
    <dbReference type="NCBI Taxonomy" id="399736"/>
    <lineage>
        <taxon>Bacteria</taxon>
        <taxon>Bacillati</taxon>
        <taxon>Actinomycetota</taxon>
        <taxon>Actinomycetes</taxon>
        <taxon>Micrococcales</taxon>
        <taxon>Microbacteriaceae</taxon>
        <taxon>Agrococcus</taxon>
    </lineage>
</organism>
<keyword evidence="2" id="KW-1185">Reference proteome</keyword>
<gene>
    <name evidence="1" type="ORF">SAMN04489720_2970</name>
</gene>
<accession>A0A1G8GK35</accession>
<dbReference type="EMBL" id="LT629695">
    <property type="protein sequence ID" value="SDH94775.1"/>
    <property type="molecule type" value="Genomic_DNA"/>
</dbReference>
<evidence type="ECO:0000313" key="2">
    <source>
        <dbReference type="Proteomes" id="UP000198822"/>
    </source>
</evidence>
<dbReference type="OrthoDB" id="5185819at2"/>
<dbReference type="STRING" id="399736.SAMN04489720_2970"/>
<dbReference type="RefSeq" id="WP_092506268.1">
    <property type="nucleotide sequence ID" value="NZ_LT629695.1"/>
</dbReference>
<dbReference type="NCBIfam" id="TIGR03086">
    <property type="entry name" value="TIGR03086 family metal-binding protein"/>
    <property type="match status" value="1"/>
</dbReference>
<dbReference type="SUPFAM" id="SSF109854">
    <property type="entry name" value="DinB/YfiT-like putative metalloenzymes"/>
    <property type="match status" value="1"/>
</dbReference>
<dbReference type="Proteomes" id="UP000198822">
    <property type="component" value="Chromosome I"/>
</dbReference>
<sequence length="168" mass="17488">MTTIDATLDGLLHDLQRMIGAVDDWHAATPCAEWDAGALVDHLVVDLRNFAAGMRGEEVDWAAATATNDDRAAAFAEAADDLRAAYADGLDAQVDWQLGELATHAWDLAAATGTSTSDLDPAAAERGLAFVSANLTDERRGSAFAPAVEPAADADAYGRLAAFAGRSA</sequence>
<dbReference type="AlphaFoldDB" id="A0A1G8GK35"/>
<reference evidence="2" key="1">
    <citation type="submission" date="2016-10" db="EMBL/GenBank/DDBJ databases">
        <authorList>
            <person name="Varghese N."/>
            <person name="Submissions S."/>
        </authorList>
    </citation>
    <scope>NUCLEOTIDE SEQUENCE [LARGE SCALE GENOMIC DNA]</scope>
    <source>
        <strain evidence="2">DSM 22002</strain>
    </source>
</reference>
<protein>
    <submittedName>
        <fullName evidence="1">TIGR03086 family protein</fullName>
    </submittedName>
</protein>
<proteinExistence type="predicted"/>
<name>A0A1G8GK35_9MICO</name>